<gene>
    <name evidence="2" type="ORF">DLK05_15445</name>
</gene>
<reference evidence="2 3" key="1">
    <citation type="submission" date="2018-11" db="EMBL/GenBank/DDBJ databases">
        <title>Parancylomarina longa gen. nov., sp. nov., isolated from sediments of southern Okinawa.</title>
        <authorList>
            <person name="Fu T."/>
        </authorList>
    </citation>
    <scope>NUCLEOTIDE SEQUENCE [LARGE SCALE GENOMIC DNA]</scope>
    <source>
        <strain evidence="2 3">T3-2 S1-C</strain>
    </source>
</reference>
<evidence type="ECO:0000313" key="3">
    <source>
        <dbReference type="Proteomes" id="UP000282985"/>
    </source>
</evidence>
<dbReference type="AlphaFoldDB" id="A0A434AF59"/>
<dbReference type="Gene3D" id="2.20.110.10">
    <property type="entry name" value="Histone H3 K4-specific methyltransferase SET7/9 N-terminal domain"/>
    <property type="match status" value="2"/>
</dbReference>
<dbReference type="SUPFAM" id="SSF82185">
    <property type="entry name" value="Histone H3 K4-specific methyltransferase SET7/9 N-terminal domain"/>
    <property type="match status" value="2"/>
</dbReference>
<name>A0A434AF59_9BACT</name>
<dbReference type="Pfam" id="PF07661">
    <property type="entry name" value="MORN_2"/>
    <property type="match status" value="2"/>
</dbReference>
<keyword evidence="1" id="KW-0732">Signal</keyword>
<dbReference type="InterPro" id="IPR011652">
    <property type="entry name" value="MORN_2"/>
</dbReference>
<dbReference type="OrthoDB" id="659070at2"/>
<keyword evidence="3" id="KW-1185">Reference proteome</keyword>
<organism evidence="2 3">
    <name type="scientific">Ancylomarina longa</name>
    <dbReference type="NCBI Taxonomy" id="2487017"/>
    <lineage>
        <taxon>Bacteria</taxon>
        <taxon>Pseudomonadati</taxon>
        <taxon>Bacteroidota</taxon>
        <taxon>Bacteroidia</taxon>
        <taxon>Marinilabiliales</taxon>
        <taxon>Marinifilaceae</taxon>
        <taxon>Ancylomarina</taxon>
    </lineage>
</organism>
<accession>A0A434AF59</accession>
<evidence type="ECO:0000313" key="2">
    <source>
        <dbReference type="EMBL" id="RUT73016.1"/>
    </source>
</evidence>
<dbReference type="RefSeq" id="WP_127344865.1">
    <property type="nucleotide sequence ID" value="NZ_RJJX01000031.1"/>
</dbReference>
<proteinExistence type="predicted"/>
<protein>
    <submittedName>
        <fullName evidence="2">Toxin-antitoxin system YwqK family antitoxin</fullName>
    </submittedName>
</protein>
<sequence>MRYLIFFFLCSPFLVSAQDTIFFNSNWLIGDKENASYYSTIIPLNGQKYQVKDYSINGELLSECDYKALKQAVDWTRIYEKGFHEWAVEDGVCTEFYPSGNKKKQFEFKNGVQHGKVQMWREDGSLLRSYTAINQLANGNYKEYLADESLSFAVNFLNDTLHGLATYYYPNGKISQKGTFKSGLKYGKWQYFSEKGENVGSEMYRNVFFIAGPDIKIHFPNGLWCLSDQYEEDNRINFLFTRSGIKEDLKTEFVPTCLVSLEEVGENTRLLDYSSARRRRLSVDVHKVISKDQHLFSLPNTMGYLASYIDKGKNKHAAIVTHSVQNNIGVELILDLRQEDYEDLKSEIVTIIRTLNR</sequence>
<comment type="caution">
    <text evidence="2">The sequence shown here is derived from an EMBL/GenBank/DDBJ whole genome shotgun (WGS) entry which is preliminary data.</text>
</comment>
<evidence type="ECO:0000256" key="1">
    <source>
        <dbReference type="SAM" id="SignalP"/>
    </source>
</evidence>
<dbReference type="EMBL" id="RJJX01000031">
    <property type="protein sequence ID" value="RUT73016.1"/>
    <property type="molecule type" value="Genomic_DNA"/>
</dbReference>
<feature type="signal peptide" evidence="1">
    <location>
        <begin position="1"/>
        <end position="17"/>
    </location>
</feature>
<feature type="chain" id="PRO_5019384783" evidence="1">
    <location>
        <begin position="18"/>
        <end position="357"/>
    </location>
</feature>
<dbReference type="Proteomes" id="UP000282985">
    <property type="component" value="Unassembled WGS sequence"/>
</dbReference>